<dbReference type="InterPro" id="IPR001646">
    <property type="entry name" value="5peptide_repeat"/>
</dbReference>
<dbReference type="PANTHER" id="PTHR14136">
    <property type="entry name" value="BTB_POZ DOMAIN-CONTAINING PROTEIN KCTD9"/>
    <property type="match status" value="1"/>
</dbReference>
<evidence type="ECO:0000313" key="2">
    <source>
        <dbReference type="Proteomes" id="UP000199019"/>
    </source>
</evidence>
<keyword evidence="2" id="KW-1185">Reference proteome</keyword>
<dbReference type="EMBL" id="FOHB01000008">
    <property type="protein sequence ID" value="SES45236.1"/>
    <property type="molecule type" value="Genomic_DNA"/>
</dbReference>
<accession>A0A1H9XGA9</accession>
<organism evidence="1 2">
    <name type="scientific">Pedococcus cremeus</name>
    <dbReference type="NCBI Taxonomy" id="587636"/>
    <lineage>
        <taxon>Bacteria</taxon>
        <taxon>Bacillati</taxon>
        <taxon>Actinomycetota</taxon>
        <taxon>Actinomycetes</taxon>
        <taxon>Micrococcales</taxon>
        <taxon>Intrasporangiaceae</taxon>
        <taxon>Pedococcus</taxon>
    </lineage>
</organism>
<gene>
    <name evidence="1" type="ORF">SAMN05216199_3764</name>
</gene>
<dbReference type="Gene3D" id="2.160.20.80">
    <property type="entry name" value="E3 ubiquitin-protein ligase SopA"/>
    <property type="match status" value="1"/>
</dbReference>
<evidence type="ECO:0000313" key="1">
    <source>
        <dbReference type="EMBL" id="SES45236.1"/>
    </source>
</evidence>
<dbReference type="AlphaFoldDB" id="A0A1H9XGA9"/>
<dbReference type="STRING" id="587636.SAMN05216199_3764"/>
<protein>
    <submittedName>
        <fullName evidence="1">Pentapeptide repeat-containing protein</fullName>
    </submittedName>
</protein>
<dbReference type="Proteomes" id="UP000199019">
    <property type="component" value="Unassembled WGS sequence"/>
</dbReference>
<dbReference type="SUPFAM" id="SSF141571">
    <property type="entry name" value="Pentapeptide repeat-like"/>
    <property type="match status" value="1"/>
</dbReference>
<sequence length="191" mass="20491">MAGDDLDGEVLTGDLSGQDAGSARFLECRFEECDLTELRAPRARFAETTLYAVRGAGVDLAESQWLDCVVTGARLGAVQLFGAELRRVRFEGGKIDFLNLRGATLREVTFTDCVLTEPDFGGATLEQVTFEGCRLVAPDFNQARMKKVDLSGAQLSAPRGLASLSGATISRLQLFDLAPNLADQLGITVAD</sequence>
<reference evidence="2" key="1">
    <citation type="submission" date="2016-10" db="EMBL/GenBank/DDBJ databases">
        <authorList>
            <person name="Varghese N."/>
            <person name="Submissions S."/>
        </authorList>
    </citation>
    <scope>NUCLEOTIDE SEQUENCE [LARGE SCALE GENOMIC DNA]</scope>
    <source>
        <strain evidence="2">CGMCC 1.6963</strain>
    </source>
</reference>
<proteinExistence type="predicted"/>
<dbReference type="InterPro" id="IPR051082">
    <property type="entry name" value="Pentapeptide-BTB/POZ_domain"/>
</dbReference>
<name>A0A1H9XGA9_9MICO</name>
<dbReference type="Pfam" id="PF13599">
    <property type="entry name" value="Pentapeptide_4"/>
    <property type="match status" value="1"/>
</dbReference>
<dbReference type="PANTHER" id="PTHR14136:SF17">
    <property type="entry name" value="BTB_POZ DOMAIN-CONTAINING PROTEIN KCTD9"/>
    <property type="match status" value="1"/>
</dbReference>